<evidence type="ECO:0000313" key="1">
    <source>
        <dbReference type="EMBL" id="MEW9571499.1"/>
    </source>
</evidence>
<proteinExistence type="predicted"/>
<organism evidence="1 2">
    <name type="scientific">Rhodanobacter lycopersici</name>
    <dbReference type="NCBI Taxonomy" id="3162487"/>
    <lineage>
        <taxon>Bacteria</taxon>
        <taxon>Pseudomonadati</taxon>
        <taxon>Pseudomonadota</taxon>
        <taxon>Gammaproteobacteria</taxon>
        <taxon>Lysobacterales</taxon>
        <taxon>Rhodanobacteraceae</taxon>
        <taxon>Rhodanobacter</taxon>
    </lineage>
</organism>
<gene>
    <name evidence="1" type="ORF">ABQJ54_07035</name>
</gene>
<dbReference type="RefSeq" id="WP_367853586.1">
    <property type="nucleotide sequence ID" value="NZ_JBFOHK010000002.1"/>
</dbReference>
<protein>
    <submittedName>
        <fullName evidence="1">Uncharacterized protein</fullName>
    </submittedName>
</protein>
<reference evidence="1 2" key="1">
    <citation type="submission" date="2024-06" db="EMBL/GenBank/DDBJ databases">
        <authorList>
            <person name="Woo H."/>
        </authorList>
    </citation>
    <scope>NUCLEOTIDE SEQUENCE [LARGE SCALE GENOMIC DNA]</scope>
    <source>
        <strain evidence="1 2">Si-c</strain>
    </source>
</reference>
<dbReference type="Proteomes" id="UP001556220">
    <property type="component" value="Unassembled WGS sequence"/>
</dbReference>
<sequence length="99" mass="10963">MPDLVIRHVDHLLAERIQAFAKNHQWSVNEVLLHALRRGLGAAENGLQTETLIDTDELALLAGQWNAAEQAVFRETAQALSTARSDPLVPVPREASLFE</sequence>
<name>A0ABV3QCD5_9GAMM</name>
<comment type="caution">
    <text evidence="1">The sequence shown here is derived from an EMBL/GenBank/DDBJ whole genome shotgun (WGS) entry which is preliminary data.</text>
</comment>
<dbReference type="EMBL" id="JBFOHK010000002">
    <property type="protein sequence ID" value="MEW9571499.1"/>
    <property type="molecule type" value="Genomic_DNA"/>
</dbReference>
<accession>A0ABV3QCD5</accession>
<evidence type="ECO:0000313" key="2">
    <source>
        <dbReference type="Proteomes" id="UP001556220"/>
    </source>
</evidence>
<keyword evidence="2" id="KW-1185">Reference proteome</keyword>